<dbReference type="EMBL" id="DS566016">
    <property type="status" value="NOT_ANNOTATED_CDS"/>
    <property type="molecule type" value="Genomic_DNA"/>
</dbReference>
<dbReference type="EnsemblProtists" id="Phyra76651">
    <property type="protein sequence ID" value="Phyra76651"/>
    <property type="gene ID" value="Phyra76651"/>
</dbReference>
<dbReference type="InParanoid" id="H3GK86"/>
<dbReference type="HOGENOM" id="CLU_638550_0_0_1"/>
<dbReference type="VEuPathDB" id="FungiDB:KRP22_11523"/>
<reference evidence="3" key="1">
    <citation type="journal article" date="2006" name="Science">
        <title>Phytophthora genome sequences uncover evolutionary origins and mechanisms of pathogenesis.</title>
        <authorList>
            <person name="Tyler B.M."/>
            <person name="Tripathy S."/>
            <person name="Zhang X."/>
            <person name="Dehal P."/>
            <person name="Jiang R.H."/>
            <person name="Aerts A."/>
            <person name="Arredondo F.D."/>
            <person name="Baxter L."/>
            <person name="Bensasson D."/>
            <person name="Beynon J.L."/>
            <person name="Chapman J."/>
            <person name="Damasceno C.M."/>
            <person name="Dorrance A.E."/>
            <person name="Dou D."/>
            <person name="Dickerman A.W."/>
            <person name="Dubchak I.L."/>
            <person name="Garbelotto M."/>
            <person name="Gijzen M."/>
            <person name="Gordon S.G."/>
            <person name="Govers F."/>
            <person name="Grunwald N.J."/>
            <person name="Huang W."/>
            <person name="Ivors K.L."/>
            <person name="Jones R.W."/>
            <person name="Kamoun S."/>
            <person name="Krampis K."/>
            <person name="Lamour K.H."/>
            <person name="Lee M.K."/>
            <person name="McDonald W.H."/>
            <person name="Medina M."/>
            <person name="Meijer H.J."/>
            <person name="Nordberg E.K."/>
            <person name="Maclean D.J."/>
            <person name="Ospina-Giraldo M.D."/>
            <person name="Morris P.F."/>
            <person name="Phuntumart V."/>
            <person name="Putnam N.H."/>
            <person name="Rash S."/>
            <person name="Rose J.K."/>
            <person name="Sakihama Y."/>
            <person name="Salamov A.A."/>
            <person name="Savidor A."/>
            <person name="Scheuring C.F."/>
            <person name="Smith B.M."/>
            <person name="Sobral B.W."/>
            <person name="Terry A."/>
            <person name="Torto-Alalibo T.A."/>
            <person name="Win J."/>
            <person name="Xu Z."/>
            <person name="Zhang H."/>
            <person name="Grigoriev I.V."/>
            <person name="Rokhsar D.S."/>
            <person name="Boore J.L."/>
        </authorList>
    </citation>
    <scope>NUCLEOTIDE SEQUENCE [LARGE SCALE GENOMIC DNA]</scope>
    <source>
        <strain evidence="3">Pr102</strain>
    </source>
</reference>
<sequence length="515" mass="58155">MAEDDPAPTSVQLQRDPVCIDNGGRHAMTASVSFPHRRVGRGNLPYRDRDISSTVHQSNVKRALPQTSEVKPMETPSRTALKHCAILTMADLELSAVCSFLNDLSLDEIITYESDDGADTSSLASDGSDDSRSTAPVAEATSDENSDWEDAGPGAKSQTQRDRQRVYGIRSRDRKKAQRIADYQVFLTMVDKFIELVQWRLAMTEKEIQLLCLAKKKGDPAPAGDTARTQLELNQGPMSCIQTCLTNWDQHKKTSKFFFRAETKDIESLMQRPPRTMNDVELSALWNFLAELNTDEIFEGVGSSKVDENDTICWDESSVASFSSDDTNDTISSDDDMATVVANCRPTKNRHTKKATTSKKKVPASVEMRRAQQKKYDKSWKERRKVRIATGTRVLVAGLKLLNALLEDRLERTRTVTMTMRLLQVGKEDQKFSELLTAENEGNAQLALNQEAFKYIDLWTTTWIQTKDEQGKFFLKQTVPEIDFQIENLVQLGEKLTESVKELDWCMRQKTGAWV</sequence>
<name>H3GK86_PHYRM</name>
<evidence type="ECO:0000256" key="1">
    <source>
        <dbReference type="SAM" id="MobiDB-lite"/>
    </source>
</evidence>
<organism evidence="2 3">
    <name type="scientific">Phytophthora ramorum</name>
    <name type="common">Sudden oak death agent</name>
    <dbReference type="NCBI Taxonomy" id="164328"/>
    <lineage>
        <taxon>Eukaryota</taxon>
        <taxon>Sar</taxon>
        <taxon>Stramenopiles</taxon>
        <taxon>Oomycota</taxon>
        <taxon>Peronosporomycetes</taxon>
        <taxon>Peronosporales</taxon>
        <taxon>Peronosporaceae</taxon>
        <taxon>Phytophthora</taxon>
    </lineage>
</organism>
<protein>
    <submittedName>
        <fullName evidence="2">Uncharacterized protein</fullName>
    </submittedName>
</protein>
<dbReference type="AlphaFoldDB" id="H3GK86"/>
<feature type="compositionally biased region" description="Acidic residues" evidence="1">
    <location>
        <begin position="141"/>
        <end position="150"/>
    </location>
</feature>
<evidence type="ECO:0000313" key="3">
    <source>
        <dbReference type="Proteomes" id="UP000005238"/>
    </source>
</evidence>
<dbReference type="VEuPathDB" id="FungiDB:KRP22_11522"/>
<dbReference type="VEuPathDB" id="FungiDB:KRP23_11245"/>
<proteinExistence type="predicted"/>
<keyword evidence="3" id="KW-1185">Reference proteome</keyword>
<dbReference type="Proteomes" id="UP000005238">
    <property type="component" value="Unassembled WGS sequence"/>
</dbReference>
<feature type="region of interest" description="Disordered" evidence="1">
    <location>
        <begin position="117"/>
        <end position="170"/>
    </location>
</feature>
<feature type="compositionally biased region" description="Basic residues" evidence="1">
    <location>
        <begin position="348"/>
        <end position="362"/>
    </location>
</feature>
<dbReference type="OMA" id="ENDTICW"/>
<dbReference type="VEuPathDB" id="FungiDB:KRP23_11244"/>
<reference evidence="2" key="2">
    <citation type="submission" date="2015-06" db="UniProtKB">
        <authorList>
            <consortium name="EnsemblProtists"/>
        </authorList>
    </citation>
    <scope>IDENTIFICATION</scope>
    <source>
        <strain evidence="2">Pr102</strain>
    </source>
</reference>
<accession>H3GK86</accession>
<evidence type="ECO:0000313" key="2">
    <source>
        <dbReference type="EnsemblProtists" id="Phyra76651"/>
    </source>
</evidence>
<feature type="region of interest" description="Disordered" evidence="1">
    <location>
        <begin position="348"/>
        <end position="368"/>
    </location>
</feature>
<dbReference type="eggNOG" id="ENOG502R700">
    <property type="taxonomic scope" value="Eukaryota"/>
</dbReference>